<keyword evidence="8" id="KW-0812">Transmembrane</keyword>
<proteinExistence type="predicted"/>
<reference evidence="10 11" key="1">
    <citation type="journal article" date="2012" name="J. Bacteriol.">
        <title>Draft Genome Sequence of Novosphingobium nitrogenifigens Y88T.</title>
        <authorList>
            <person name="Strabala T.J."/>
            <person name="Macdonald L."/>
            <person name="Liu V."/>
            <person name="Smit A.M."/>
        </authorList>
    </citation>
    <scope>NUCLEOTIDE SEQUENCE [LARGE SCALE GENOMIC DNA]</scope>
    <source>
        <strain evidence="10 11">DSM 19370</strain>
    </source>
</reference>
<accession>F1Z4Q9</accession>
<evidence type="ECO:0000256" key="4">
    <source>
        <dbReference type="ARBA" id="ARBA00022741"/>
    </source>
</evidence>
<sequence>MGVVLVGYGVAFSLLHWLAQAWSGPNFYSLWYPAAGLRFALLWLLGARFAAPCAVVELVSDLLTGGMKWHDLELNPVWRIYSAIVPGLGYGLAIALIRRVASKSSTIVMSAPMQLGFACVVAPFAGMAMLVPQDLLRPDQIGVTDGASLITALTTMALGDLLGVLMVAPPIILLAAPDTRGAAGGVLRIGLGQVAEIGAILLGALGLNTVFWNVGLSFQAMPLMLAVAWIGLRQGRAVTWSVLVLVTLLMLPFTALPVVGRSLLAGGMADLEKIHWHLGLASIVIVGYLAASYSDAESAALEALDRRNRLLLQADRLKTLRAMSVSVIHEISQPLTTLAIEARHLRHMTNGTDDLAESVRRIDGKAQGIATLVRRLRRFGERGEVAPALIAVRYLVEAAADLAGAEFRAHGVELAIAPVPDDLVVVGRDVELVQALVNLLRNALSHSTGPVVDVAVEQDGDAACIRVRNAFRERHVRQEGMGVGLMIARTIVEACGGRIDHREEGGRWAATMILPLATGERTT</sequence>
<dbReference type="EMBL" id="AEWJ01000022">
    <property type="protein sequence ID" value="EGD60404.1"/>
    <property type="molecule type" value="Genomic_DNA"/>
</dbReference>
<keyword evidence="5 10" id="KW-0418">Kinase</keyword>
<evidence type="ECO:0000256" key="5">
    <source>
        <dbReference type="ARBA" id="ARBA00022777"/>
    </source>
</evidence>
<dbReference type="InterPro" id="IPR003661">
    <property type="entry name" value="HisK_dim/P_dom"/>
</dbReference>
<dbReference type="GO" id="GO:0000155">
    <property type="term" value="F:phosphorelay sensor kinase activity"/>
    <property type="evidence" value="ECO:0007669"/>
    <property type="project" value="InterPro"/>
</dbReference>
<evidence type="ECO:0000256" key="8">
    <source>
        <dbReference type="SAM" id="Phobius"/>
    </source>
</evidence>
<dbReference type="Gene3D" id="1.10.287.130">
    <property type="match status" value="1"/>
</dbReference>
<dbReference type="PANTHER" id="PTHR43065:SF46">
    <property type="entry name" value="C4-DICARBOXYLATE TRANSPORT SENSOR PROTEIN DCTB"/>
    <property type="match status" value="1"/>
</dbReference>
<evidence type="ECO:0000256" key="3">
    <source>
        <dbReference type="ARBA" id="ARBA00022679"/>
    </source>
</evidence>
<name>F1Z4Q9_9SPHN</name>
<keyword evidence="8" id="KW-0472">Membrane</keyword>
<keyword evidence="4" id="KW-0547">Nucleotide-binding</keyword>
<dbReference type="Gene3D" id="3.30.565.10">
    <property type="entry name" value="Histidine kinase-like ATPase, C-terminal domain"/>
    <property type="match status" value="1"/>
</dbReference>
<feature type="transmembrane region" description="Helical" evidence="8">
    <location>
        <begin position="186"/>
        <end position="205"/>
    </location>
</feature>
<dbReference type="STRING" id="983920.Y88_0052"/>
<feature type="domain" description="Histidine kinase" evidence="9">
    <location>
        <begin position="326"/>
        <end position="518"/>
    </location>
</feature>
<feature type="transmembrane region" description="Helical" evidence="8">
    <location>
        <begin position="211"/>
        <end position="230"/>
    </location>
</feature>
<feature type="transmembrane region" description="Helical" evidence="8">
    <location>
        <begin position="78"/>
        <end position="97"/>
    </location>
</feature>
<keyword evidence="8" id="KW-1133">Transmembrane helix</keyword>
<dbReference type="AlphaFoldDB" id="F1Z4Q9"/>
<feature type="transmembrane region" description="Helical" evidence="8">
    <location>
        <begin position="109"/>
        <end position="130"/>
    </location>
</feature>
<keyword evidence="11" id="KW-1185">Reference proteome</keyword>
<dbReference type="Pfam" id="PF02518">
    <property type="entry name" value="HATPase_c"/>
    <property type="match status" value="1"/>
</dbReference>
<dbReference type="PANTHER" id="PTHR43065">
    <property type="entry name" value="SENSOR HISTIDINE KINASE"/>
    <property type="match status" value="1"/>
</dbReference>
<dbReference type="HOGENOM" id="CLU_520574_0_0_5"/>
<comment type="caution">
    <text evidence="10">The sequence shown here is derived from an EMBL/GenBank/DDBJ whole genome shotgun (WGS) entry which is preliminary data.</text>
</comment>
<feature type="transmembrane region" description="Helical" evidence="8">
    <location>
        <begin position="274"/>
        <end position="291"/>
    </location>
</feature>
<dbReference type="GO" id="GO:0005524">
    <property type="term" value="F:ATP binding"/>
    <property type="evidence" value="ECO:0007669"/>
    <property type="project" value="UniProtKB-KW"/>
</dbReference>
<keyword evidence="3" id="KW-0808">Transferase</keyword>
<dbReference type="InParanoid" id="F1Z4Q9"/>
<evidence type="ECO:0000256" key="7">
    <source>
        <dbReference type="ARBA" id="ARBA00023012"/>
    </source>
</evidence>
<evidence type="ECO:0000259" key="9">
    <source>
        <dbReference type="PROSITE" id="PS50109"/>
    </source>
</evidence>
<keyword evidence="6" id="KW-0067">ATP-binding</keyword>
<dbReference type="SUPFAM" id="SSF55874">
    <property type="entry name" value="ATPase domain of HSP90 chaperone/DNA topoisomerase II/histidine kinase"/>
    <property type="match status" value="1"/>
</dbReference>
<dbReference type="EC" id="2.7.13.3" evidence="2"/>
<evidence type="ECO:0000256" key="1">
    <source>
        <dbReference type="ARBA" id="ARBA00000085"/>
    </source>
</evidence>
<keyword evidence="7" id="KW-0902">Two-component regulatory system</keyword>
<gene>
    <name evidence="10" type="ORF">Y88_0052</name>
</gene>
<feature type="transmembrane region" description="Helical" evidence="8">
    <location>
        <begin position="150"/>
        <end position="174"/>
    </location>
</feature>
<protein>
    <recommendedName>
        <fullName evidence="2">histidine kinase</fullName>
        <ecNumber evidence="2">2.7.13.3</ecNumber>
    </recommendedName>
</protein>
<dbReference type="SMART" id="SM00387">
    <property type="entry name" value="HATPase_c"/>
    <property type="match status" value="1"/>
</dbReference>
<comment type="catalytic activity">
    <reaction evidence="1">
        <text>ATP + protein L-histidine = ADP + protein N-phospho-L-histidine.</text>
        <dbReference type="EC" id="2.7.13.3"/>
    </reaction>
</comment>
<dbReference type="CDD" id="cd00082">
    <property type="entry name" value="HisKA"/>
    <property type="match status" value="1"/>
</dbReference>
<organism evidence="10 11">
    <name type="scientific">Novosphingobium nitrogenifigens DSM 19370</name>
    <dbReference type="NCBI Taxonomy" id="983920"/>
    <lineage>
        <taxon>Bacteria</taxon>
        <taxon>Pseudomonadati</taxon>
        <taxon>Pseudomonadota</taxon>
        <taxon>Alphaproteobacteria</taxon>
        <taxon>Sphingomonadales</taxon>
        <taxon>Sphingomonadaceae</taxon>
        <taxon>Novosphingobium</taxon>
    </lineage>
</organism>
<evidence type="ECO:0000256" key="2">
    <source>
        <dbReference type="ARBA" id="ARBA00012438"/>
    </source>
</evidence>
<evidence type="ECO:0000313" key="10">
    <source>
        <dbReference type="EMBL" id="EGD60404.1"/>
    </source>
</evidence>
<evidence type="ECO:0000313" key="11">
    <source>
        <dbReference type="Proteomes" id="UP000004728"/>
    </source>
</evidence>
<dbReference type="InterPro" id="IPR005467">
    <property type="entry name" value="His_kinase_dom"/>
</dbReference>
<dbReference type="PROSITE" id="PS50109">
    <property type="entry name" value="HIS_KIN"/>
    <property type="match status" value="1"/>
</dbReference>
<dbReference type="eggNOG" id="COG4191">
    <property type="taxonomic scope" value="Bacteria"/>
</dbReference>
<dbReference type="Proteomes" id="UP000004728">
    <property type="component" value="Unassembled WGS sequence"/>
</dbReference>
<feature type="transmembrane region" description="Helical" evidence="8">
    <location>
        <begin position="237"/>
        <end position="259"/>
    </location>
</feature>
<dbReference type="InterPro" id="IPR003594">
    <property type="entry name" value="HATPase_dom"/>
</dbReference>
<dbReference type="InterPro" id="IPR036890">
    <property type="entry name" value="HATPase_C_sf"/>
</dbReference>
<evidence type="ECO:0000256" key="6">
    <source>
        <dbReference type="ARBA" id="ARBA00022840"/>
    </source>
</evidence>